<name>A0A085M0P4_9BILA</name>
<accession>A0A085M0P4</accession>
<reference evidence="1 3" key="1">
    <citation type="journal article" date="2014" name="Nat. Genet.">
        <title>Genome and transcriptome of the porcine whipworm Trichuris suis.</title>
        <authorList>
            <person name="Jex A.R."/>
            <person name="Nejsum P."/>
            <person name="Schwarz E.M."/>
            <person name="Hu L."/>
            <person name="Young N.D."/>
            <person name="Hall R.S."/>
            <person name="Korhonen P.K."/>
            <person name="Liao S."/>
            <person name="Thamsborg S."/>
            <person name="Xia J."/>
            <person name="Xu P."/>
            <person name="Wang S."/>
            <person name="Scheerlinck J.P."/>
            <person name="Hofmann A."/>
            <person name="Sternberg P.W."/>
            <person name="Wang J."/>
            <person name="Gasser R.B."/>
        </authorList>
    </citation>
    <scope>NUCLEOTIDE SEQUENCE [LARGE SCALE GENOMIC DNA]</scope>
    <source>
        <strain evidence="2">DCEP-RM93F</strain>
        <strain evidence="1">DCEP-RM93M</strain>
    </source>
</reference>
<evidence type="ECO:0000313" key="3">
    <source>
        <dbReference type="Proteomes" id="UP000030764"/>
    </source>
</evidence>
<protein>
    <submittedName>
        <fullName evidence="1">Uncharacterized protein</fullName>
    </submittedName>
</protein>
<sequence length="142" mass="16575">MQESRLNAIVIAAMILIVCTNCFPSIGFRVTAFEAFLKTKFSLTIEQTFTFIQQKFHGLYGALQDSWGRWKPRERLEAVEDGWYQRRGAGRRVRQQKIWHVQRIIYRLGRYQPLIECSLNKLVDPLHFLPTVKLTKTADTSA</sequence>
<dbReference type="AlphaFoldDB" id="A0A085M0P4"/>
<proteinExistence type="predicted"/>
<gene>
    <name evidence="1" type="ORF">M513_08331</name>
    <name evidence="2" type="ORF">M514_08331</name>
</gene>
<dbReference type="Proteomes" id="UP000030758">
    <property type="component" value="Unassembled WGS sequence"/>
</dbReference>
<evidence type="ECO:0000313" key="2">
    <source>
        <dbReference type="EMBL" id="KFD63403.1"/>
    </source>
</evidence>
<dbReference type="EMBL" id="KL363248">
    <property type="protein sequence ID" value="KFD50790.1"/>
    <property type="molecule type" value="Genomic_DNA"/>
</dbReference>
<dbReference type="EMBL" id="KL367574">
    <property type="protein sequence ID" value="KFD63403.1"/>
    <property type="molecule type" value="Genomic_DNA"/>
</dbReference>
<keyword evidence="3" id="KW-1185">Reference proteome</keyword>
<evidence type="ECO:0000313" key="1">
    <source>
        <dbReference type="EMBL" id="KFD50790.1"/>
    </source>
</evidence>
<dbReference type="Proteomes" id="UP000030764">
    <property type="component" value="Unassembled WGS sequence"/>
</dbReference>
<organism evidence="1 3">
    <name type="scientific">Trichuris suis</name>
    <name type="common">pig whipworm</name>
    <dbReference type="NCBI Taxonomy" id="68888"/>
    <lineage>
        <taxon>Eukaryota</taxon>
        <taxon>Metazoa</taxon>
        <taxon>Ecdysozoa</taxon>
        <taxon>Nematoda</taxon>
        <taxon>Enoplea</taxon>
        <taxon>Dorylaimia</taxon>
        <taxon>Trichinellida</taxon>
        <taxon>Trichuridae</taxon>
        <taxon>Trichuris</taxon>
    </lineage>
</organism>